<dbReference type="EMBL" id="GGEC01065387">
    <property type="protein sequence ID" value="MBX45871.1"/>
    <property type="molecule type" value="Transcribed_RNA"/>
</dbReference>
<proteinExistence type="predicted"/>
<protein>
    <submittedName>
        <fullName evidence="1">Uncharacterized protein</fullName>
    </submittedName>
</protein>
<organism evidence="1">
    <name type="scientific">Rhizophora mucronata</name>
    <name type="common">Asiatic mangrove</name>
    <dbReference type="NCBI Taxonomy" id="61149"/>
    <lineage>
        <taxon>Eukaryota</taxon>
        <taxon>Viridiplantae</taxon>
        <taxon>Streptophyta</taxon>
        <taxon>Embryophyta</taxon>
        <taxon>Tracheophyta</taxon>
        <taxon>Spermatophyta</taxon>
        <taxon>Magnoliopsida</taxon>
        <taxon>eudicotyledons</taxon>
        <taxon>Gunneridae</taxon>
        <taxon>Pentapetalae</taxon>
        <taxon>rosids</taxon>
        <taxon>fabids</taxon>
        <taxon>Malpighiales</taxon>
        <taxon>Rhizophoraceae</taxon>
        <taxon>Rhizophora</taxon>
    </lineage>
</organism>
<sequence length="34" mass="4045">MLHFHFPIHIKTTRSTLNLTELVLFNDRTLYNAS</sequence>
<dbReference type="AlphaFoldDB" id="A0A2P2NU32"/>
<name>A0A2P2NU32_RHIMU</name>
<reference evidence="1" key="1">
    <citation type="submission" date="2018-02" db="EMBL/GenBank/DDBJ databases">
        <title>Rhizophora mucronata_Transcriptome.</title>
        <authorList>
            <person name="Meera S.P."/>
            <person name="Sreeshan A."/>
            <person name="Augustine A."/>
        </authorList>
    </citation>
    <scope>NUCLEOTIDE SEQUENCE</scope>
    <source>
        <tissue evidence="1">Leaf</tissue>
    </source>
</reference>
<evidence type="ECO:0000313" key="1">
    <source>
        <dbReference type="EMBL" id="MBX45871.1"/>
    </source>
</evidence>
<accession>A0A2P2NU32</accession>